<evidence type="ECO:0000313" key="10">
    <source>
        <dbReference type="Proteomes" id="UP000179072"/>
    </source>
</evidence>
<feature type="domain" description="VTT" evidence="8">
    <location>
        <begin position="45"/>
        <end position="170"/>
    </location>
</feature>
<evidence type="ECO:0000256" key="1">
    <source>
        <dbReference type="ARBA" id="ARBA00004651"/>
    </source>
</evidence>
<dbReference type="NCBIfam" id="NF008102">
    <property type="entry name" value="PRK10847.1"/>
    <property type="match status" value="1"/>
</dbReference>
<keyword evidence="5 7" id="KW-1133">Transmembrane helix</keyword>
<dbReference type="EMBL" id="MGAK01000025">
    <property type="protein sequence ID" value="OGK44086.1"/>
    <property type="molecule type" value="Genomic_DNA"/>
</dbReference>
<dbReference type="AlphaFoldDB" id="A0A1F7IL27"/>
<sequence>MEILKMVLHFDEYLRNIITLFGPWTYVILFGIIFAETGLVVVPFLPGDSLLFVVGTLAGGGYLNIVVVYVVLLAAAIIGDTVNYWIGHHLGPKVFSREKSRFFKKEHLEKTREFFEKHGGKTIILARFIPIIRTFAPFVAGVGKMHYRTFLFYNVTGGFIWVTALMLAGYFFGGISLIKNNFEFAVIGIVLISLLPVLIEYIKHKRQPKLSKKELEHATYQDIQKTFKKEHLND</sequence>
<feature type="transmembrane region" description="Helical" evidence="7">
    <location>
        <begin position="184"/>
        <end position="202"/>
    </location>
</feature>
<protein>
    <recommendedName>
        <fullName evidence="8">VTT domain-containing protein</fullName>
    </recommendedName>
</protein>
<accession>A0A1F7IL27</accession>
<proteinExistence type="inferred from homology"/>
<evidence type="ECO:0000313" key="9">
    <source>
        <dbReference type="EMBL" id="OGK44086.1"/>
    </source>
</evidence>
<reference evidence="9 10" key="1">
    <citation type="journal article" date="2016" name="Nat. Commun.">
        <title>Thousands of microbial genomes shed light on interconnected biogeochemical processes in an aquifer system.</title>
        <authorList>
            <person name="Anantharaman K."/>
            <person name="Brown C.T."/>
            <person name="Hug L.A."/>
            <person name="Sharon I."/>
            <person name="Castelle C.J."/>
            <person name="Probst A.J."/>
            <person name="Thomas B.C."/>
            <person name="Singh A."/>
            <person name="Wilkins M.J."/>
            <person name="Karaoz U."/>
            <person name="Brodie E.L."/>
            <person name="Williams K.H."/>
            <person name="Hubbard S.S."/>
            <person name="Banfield J.F."/>
        </authorList>
    </citation>
    <scope>NUCLEOTIDE SEQUENCE [LARGE SCALE GENOMIC DNA]</scope>
</reference>
<dbReference type="GO" id="GO:0005886">
    <property type="term" value="C:plasma membrane"/>
    <property type="evidence" value="ECO:0007669"/>
    <property type="project" value="UniProtKB-SubCell"/>
</dbReference>
<evidence type="ECO:0000256" key="6">
    <source>
        <dbReference type="ARBA" id="ARBA00023136"/>
    </source>
</evidence>
<evidence type="ECO:0000256" key="7">
    <source>
        <dbReference type="RuleBase" id="RU367016"/>
    </source>
</evidence>
<dbReference type="Pfam" id="PF09335">
    <property type="entry name" value="VTT_dom"/>
    <property type="match status" value="1"/>
</dbReference>
<dbReference type="Proteomes" id="UP000179072">
    <property type="component" value="Unassembled WGS sequence"/>
</dbReference>
<keyword evidence="6 7" id="KW-0472">Membrane</keyword>
<dbReference type="InterPro" id="IPR058127">
    <property type="entry name" value="DedA"/>
</dbReference>
<name>A0A1F7IL27_9BACT</name>
<dbReference type="PANTHER" id="PTHR30353">
    <property type="entry name" value="INNER MEMBRANE PROTEIN DEDA-RELATED"/>
    <property type="match status" value="1"/>
</dbReference>
<evidence type="ECO:0000256" key="2">
    <source>
        <dbReference type="ARBA" id="ARBA00010792"/>
    </source>
</evidence>
<evidence type="ECO:0000256" key="4">
    <source>
        <dbReference type="ARBA" id="ARBA00022692"/>
    </source>
</evidence>
<keyword evidence="3 7" id="KW-1003">Cell membrane</keyword>
<evidence type="ECO:0000256" key="5">
    <source>
        <dbReference type="ARBA" id="ARBA00022989"/>
    </source>
</evidence>
<dbReference type="PANTHER" id="PTHR30353:SF0">
    <property type="entry name" value="TRANSMEMBRANE PROTEIN"/>
    <property type="match status" value="1"/>
</dbReference>
<evidence type="ECO:0000256" key="3">
    <source>
        <dbReference type="ARBA" id="ARBA00022475"/>
    </source>
</evidence>
<organism evidence="9 10">
    <name type="scientific">Candidatus Roizmanbacteria bacterium RIFCSPLOWO2_01_FULL_38_11</name>
    <dbReference type="NCBI Taxonomy" id="1802060"/>
    <lineage>
        <taxon>Bacteria</taxon>
        <taxon>Candidatus Roizmaniibacteriota</taxon>
    </lineage>
</organism>
<comment type="subcellular location">
    <subcellularLocation>
        <location evidence="1 7">Cell membrane</location>
        <topology evidence="1 7">Multi-pass membrane protein</topology>
    </subcellularLocation>
</comment>
<comment type="similarity">
    <text evidence="2 7">Belongs to the DedA family.</text>
</comment>
<feature type="transmembrane region" description="Helical" evidence="7">
    <location>
        <begin position="21"/>
        <end position="45"/>
    </location>
</feature>
<gene>
    <name evidence="9" type="ORF">A2957_01340</name>
</gene>
<feature type="transmembrane region" description="Helical" evidence="7">
    <location>
        <begin position="150"/>
        <end position="172"/>
    </location>
</feature>
<keyword evidence="4 7" id="KW-0812">Transmembrane</keyword>
<dbReference type="InterPro" id="IPR032816">
    <property type="entry name" value="VTT_dom"/>
</dbReference>
<dbReference type="InterPro" id="IPR032818">
    <property type="entry name" value="DedA-like"/>
</dbReference>
<feature type="transmembrane region" description="Helical" evidence="7">
    <location>
        <begin position="51"/>
        <end position="78"/>
    </location>
</feature>
<comment type="caution">
    <text evidence="9">The sequence shown here is derived from an EMBL/GenBank/DDBJ whole genome shotgun (WGS) entry which is preliminary data.</text>
</comment>
<evidence type="ECO:0000259" key="8">
    <source>
        <dbReference type="Pfam" id="PF09335"/>
    </source>
</evidence>